<name>A0AAV9GD88_9PEZI</name>
<dbReference type="Gene3D" id="3.40.50.1820">
    <property type="entry name" value="alpha/beta hydrolase"/>
    <property type="match status" value="1"/>
</dbReference>
<dbReference type="InterPro" id="IPR011118">
    <property type="entry name" value="Tannase/feruloyl_esterase"/>
</dbReference>
<reference evidence="9" key="2">
    <citation type="submission" date="2023-05" db="EMBL/GenBank/DDBJ databases">
        <authorList>
            <consortium name="Lawrence Berkeley National Laboratory"/>
            <person name="Steindorff A."/>
            <person name="Hensen N."/>
            <person name="Bonometti L."/>
            <person name="Westerberg I."/>
            <person name="Brannstrom I.O."/>
            <person name="Guillou S."/>
            <person name="Cros-Aarteil S."/>
            <person name="Calhoun S."/>
            <person name="Haridas S."/>
            <person name="Kuo A."/>
            <person name="Mondo S."/>
            <person name="Pangilinan J."/>
            <person name="Riley R."/>
            <person name="Labutti K."/>
            <person name="Andreopoulos B."/>
            <person name="Lipzen A."/>
            <person name="Chen C."/>
            <person name="Yanf M."/>
            <person name="Daum C."/>
            <person name="Ng V."/>
            <person name="Clum A."/>
            <person name="Ohm R."/>
            <person name="Martin F."/>
            <person name="Silar P."/>
            <person name="Natvig D."/>
            <person name="Lalanne C."/>
            <person name="Gautier V."/>
            <person name="Ament-Velasquez S.L."/>
            <person name="Kruys A."/>
            <person name="Hutchinson M.I."/>
            <person name="Powell A.J."/>
            <person name="Barry K."/>
            <person name="Miller A.N."/>
            <person name="Grigoriev I.V."/>
            <person name="Debuchy R."/>
            <person name="Gladieux P."/>
            <person name="Thoren M.H."/>
            <person name="Johannesson H."/>
        </authorList>
    </citation>
    <scope>NUCLEOTIDE SEQUENCE</scope>
    <source>
        <strain evidence="9">PSN243</strain>
    </source>
</reference>
<evidence type="ECO:0000256" key="6">
    <source>
        <dbReference type="ARBA" id="ARBA00022837"/>
    </source>
</evidence>
<keyword evidence="3" id="KW-0479">Metal-binding</keyword>
<evidence type="ECO:0000256" key="2">
    <source>
        <dbReference type="ARBA" id="ARBA00022487"/>
    </source>
</evidence>
<dbReference type="SUPFAM" id="SSF53474">
    <property type="entry name" value="alpha/beta-Hydrolases"/>
    <property type="match status" value="1"/>
</dbReference>
<keyword evidence="6" id="KW-0106">Calcium</keyword>
<dbReference type="PANTHER" id="PTHR33938">
    <property type="entry name" value="FERULOYL ESTERASE B-RELATED"/>
    <property type="match status" value="1"/>
</dbReference>
<keyword evidence="7" id="KW-1015">Disulfide bond</keyword>
<evidence type="ECO:0000256" key="7">
    <source>
        <dbReference type="ARBA" id="ARBA00023157"/>
    </source>
</evidence>
<dbReference type="PANTHER" id="PTHR33938:SF2">
    <property type="entry name" value="CARBOXYLIC ESTER HYDROLASE"/>
    <property type="match status" value="1"/>
</dbReference>
<keyword evidence="2" id="KW-0719">Serine esterase</keyword>
<accession>A0AAV9GD88</accession>
<evidence type="ECO:0000256" key="5">
    <source>
        <dbReference type="ARBA" id="ARBA00022801"/>
    </source>
</evidence>
<evidence type="ECO:0000313" key="10">
    <source>
        <dbReference type="Proteomes" id="UP001321760"/>
    </source>
</evidence>
<dbReference type="AlphaFoldDB" id="A0AAV9GD88"/>
<dbReference type="GO" id="GO:0046872">
    <property type="term" value="F:metal ion binding"/>
    <property type="evidence" value="ECO:0007669"/>
    <property type="project" value="UniProtKB-KW"/>
</dbReference>
<keyword evidence="5 8" id="KW-0378">Hydrolase</keyword>
<dbReference type="Proteomes" id="UP001321760">
    <property type="component" value="Unassembled WGS sequence"/>
</dbReference>
<proteinExistence type="inferred from homology"/>
<comment type="similarity">
    <text evidence="1 8">Belongs to the tannase family.</text>
</comment>
<evidence type="ECO:0000256" key="4">
    <source>
        <dbReference type="ARBA" id="ARBA00022729"/>
    </source>
</evidence>
<sequence length="574" mass="61982">MAPLAASVALAGILFALQAVGHGRNGNAPRQATLACDAGSFASVMPPGAAVEKVAIVAEGGNYGEGMSDEAYPWIPTGLPGLCAVTVRVQSSPSSSFRFGLFLPSADRWKGRFLAVGNGGFSGGINWIDMAPGPHNGMASISTDTGHNSTALETSWALRNPEARTDWGWRAMHGSIVLGKALVSAYYNRPISYSYFSGCSTGGRQGLREMQAFPDSFDGMLVGAPAWWTTHLSNWITKVGTYNFPVTSPHHIPMALAPFIADQVRRQCDPQDGVTDDIVSDPLNCTFDPAPLLCPPVHSDPTLPATTSDPCLTPAQLTTLRHIYADYRSPTADQLIYPGLTLSSEPQWSLLLGDHTDPNATSPSPSPFGTGYARNFLLDDPTWDWRRYDDALVTLADELNPGHANADDFSSLRNYQSRGGKLLLYHGLADGLVPTKGSLLFYNKTIDAFGGDIQAVTSFFKLLLVPGMQHCFNTDAHVQAPWNFGGATQAGAMGMGEWSVPGHRDAKHDAMMAMMEWVERGQEFKEVVATAWNQLWNASSGERRQRPLCVWPGKAVWDGRGDVDDAGSWRCEGL</sequence>
<feature type="chain" id="PRO_5043099208" description="Carboxylic ester hydrolase" evidence="8">
    <location>
        <begin position="24"/>
        <end position="574"/>
    </location>
</feature>
<evidence type="ECO:0000256" key="3">
    <source>
        <dbReference type="ARBA" id="ARBA00022723"/>
    </source>
</evidence>
<keyword evidence="10" id="KW-1185">Reference proteome</keyword>
<gene>
    <name evidence="9" type="ORF">QBC34DRAFT_451553</name>
</gene>
<evidence type="ECO:0000256" key="1">
    <source>
        <dbReference type="ARBA" id="ARBA00006249"/>
    </source>
</evidence>
<comment type="caution">
    <text evidence="9">The sequence shown here is derived from an EMBL/GenBank/DDBJ whole genome shotgun (WGS) entry which is preliminary data.</text>
</comment>
<dbReference type="EC" id="3.1.1.-" evidence="8"/>
<reference evidence="9" key="1">
    <citation type="journal article" date="2023" name="Mol. Phylogenet. Evol.">
        <title>Genome-scale phylogeny and comparative genomics of the fungal order Sordariales.</title>
        <authorList>
            <person name="Hensen N."/>
            <person name="Bonometti L."/>
            <person name="Westerberg I."/>
            <person name="Brannstrom I.O."/>
            <person name="Guillou S."/>
            <person name="Cros-Aarteil S."/>
            <person name="Calhoun S."/>
            <person name="Haridas S."/>
            <person name="Kuo A."/>
            <person name="Mondo S."/>
            <person name="Pangilinan J."/>
            <person name="Riley R."/>
            <person name="LaButti K."/>
            <person name="Andreopoulos B."/>
            <person name="Lipzen A."/>
            <person name="Chen C."/>
            <person name="Yan M."/>
            <person name="Daum C."/>
            <person name="Ng V."/>
            <person name="Clum A."/>
            <person name="Steindorff A."/>
            <person name="Ohm R.A."/>
            <person name="Martin F."/>
            <person name="Silar P."/>
            <person name="Natvig D.O."/>
            <person name="Lalanne C."/>
            <person name="Gautier V."/>
            <person name="Ament-Velasquez S.L."/>
            <person name="Kruys A."/>
            <person name="Hutchinson M.I."/>
            <person name="Powell A.J."/>
            <person name="Barry K."/>
            <person name="Miller A.N."/>
            <person name="Grigoriev I.V."/>
            <person name="Debuchy R."/>
            <person name="Gladieux P."/>
            <person name="Hiltunen Thoren M."/>
            <person name="Johannesson H."/>
        </authorList>
    </citation>
    <scope>NUCLEOTIDE SEQUENCE</scope>
    <source>
        <strain evidence="9">PSN243</strain>
    </source>
</reference>
<protein>
    <recommendedName>
        <fullName evidence="8">Carboxylic ester hydrolase</fullName>
        <ecNumber evidence="8">3.1.1.-</ecNumber>
    </recommendedName>
</protein>
<dbReference type="Pfam" id="PF07519">
    <property type="entry name" value="Tannase"/>
    <property type="match status" value="1"/>
</dbReference>
<dbReference type="InterPro" id="IPR029058">
    <property type="entry name" value="AB_hydrolase_fold"/>
</dbReference>
<dbReference type="GO" id="GO:0030600">
    <property type="term" value="F:feruloyl esterase activity"/>
    <property type="evidence" value="ECO:0007669"/>
    <property type="project" value="UniProtKB-ARBA"/>
</dbReference>
<evidence type="ECO:0000313" key="9">
    <source>
        <dbReference type="EMBL" id="KAK4445101.1"/>
    </source>
</evidence>
<feature type="signal peptide" evidence="8">
    <location>
        <begin position="1"/>
        <end position="23"/>
    </location>
</feature>
<evidence type="ECO:0000256" key="8">
    <source>
        <dbReference type="RuleBase" id="RU361238"/>
    </source>
</evidence>
<dbReference type="EMBL" id="MU865969">
    <property type="protein sequence ID" value="KAK4445101.1"/>
    <property type="molecule type" value="Genomic_DNA"/>
</dbReference>
<organism evidence="9 10">
    <name type="scientific">Podospora aff. communis PSN243</name>
    <dbReference type="NCBI Taxonomy" id="3040156"/>
    <lineage>
        <taxon>Eukaryota</taxon>
        <taxon>Fungi</taxon>
        <taxon>Dikarya</taxon>
        <taxon>Ascomycota</taxon>
        <taxon>Pezizomycotina</taxon>
        <taxon>Sordariomycetes</taxon>
        <taxon>Sordariomycetidae</taxon>
        <taxon>Sordariales</taxon>
        <taxon>Podosporaceae</taxon>
        <taxon>Podospora</taxon>
    </lineage>
</organism>
<keyword evidence="4 8" id="KW-0732">Signal</keyword>